<dbReference type="NCBIfam" id="NF009118">
    <property type="entry name" value="PRK12469.1"/>
    <property type="match status" value="1"/>
</dbReference>
<keyword evidence="7" id="KW-0238">DNA-binding</keyword>
<reference evidence="12" key="1">
    <citation type="submission" date="2018-06" db="EMBL/GenBank/DDBJ databases">
        <authorList>
            <person name="Zhirakovskaya E."/>
        </authorList>
    </citation>
    <scope>NUCLEOTIDE SEQUENCE</scope>
</reference>
<evidence type="ECO:0000259" key="10">
    <source>
        <dbReference type="Pfam" id="PF04552"/>
    </source>
</evidence>
<dbReference type="Pfam" id="PF00309">
    <property type="entry name" value="Sigma54_AID"/>
    <property type="match status" value="1"/>
</dbReference>
<dbReference type="Pfam" id="PF04552">
    <property type="entry name" value="Sigma54_DBD"/>
    <property type="match status" value="1"/>
</dbReference>
<evidence type="ECO:0000256" key="2">
    <source>
        <dbReference type="ARBA" id="ARBA00022478"/>
    </source>
</evidence>
<keyword evidence="8" id="KW-0804">Transcription</keyword>
<dbReference type="NCBIfam" id="TIGR02395">
    <property type="entry name" value="rpoN_sigma"/>
    <property type="match status" value="1"/>
</dbReference>
<dbReference type="GO" id="GO:0016987">
    <property type="term" value="F:sigma factor activity"/>
    <property type="evidence" value="ECO:0007669"/>
    <property type="project" value="UniProtKB-KW"/>
</dbReference>
<dbReference type="InterPro" id="IPR000394">
    <property type="entry name" value="RNA_pol_sigma_54"/>
</dbReference>
<dbReference type="Gene3D" id="1.10.10.60">
    <property type="entry name" value="Homeodomain-like"/>
    <property type="match status" value="1"/>
</dbReference>
<evidence type="ECO:0000256" key="7">
    <source>
        <dbReference type="ARBA" id="ARBA00023125"/>
    </source>
</evidence>
<dbReference type="PIRSF" id="PIRSF000774">
    <property type="entry name" value="RpoN"/>
    <property type="match status" value="1"/>
</dbReference>
<dbReference type="PRINTS" id="PR00045">
    <property type="entry name" value="SIGMA54FCT"/>
</dbReference>
<dbReference type="Pfam" id="PF04963">
    <property type="entry name" value="Sigma54_CBD"/>
    <property type="match status" value="1"/>
</dbReference>
<dbReference type="PROSITE" id="PS50044">
    <property type="entry name" value="SIGMA54_3"/>
    <property type="match status" value="1"/>
</dbReference>
<comment type="similarity">
    <text evidence="1">Belongs to the sigma-54 factor family.</text>
</comment>
<accession>A0A3B0SDZ6</accession>
<evidence type="ECO:0000259" key="11">
    <source>
        <dbReference type="Pfam" id="PF04963"/>
    </source>
</evidence>
<keyword evidence="5" id="KW-0805">Transcription regulation</keyword>
<protein>
    <submittedName>
        <fullName evidence="12">RNA polymerase sigma-54 factor RpoN</fullName>
    </submittedName>
</protein>
<gene>
    <name evidence="12" type="ORF">MNBD_ALPHA05-2552</name>
</gene>
<dbReference type="GO" id="GO:0006352">
    <property type="term" value="P:DNA-templated transcription initiation"/>
    <property type="evidence" value="ECO:0007669"/>
    <property type="project" value="InterPro"/>
</dbReference>
<dbReference type="InterPro" id="IPR007634">
    <property type="entry name" value="RNA_pol_sigma_54_DNA-bd"/>
</dbReference>
<feature type="compositionally biased region" description="Basic and acidic residues" evidence="9">
    <location>
        <begin position="43"/>
        <end position="55"/>
    </location>
</feature>
<evidence type="ECO:0000256" key="8">
    <source>
        <dbReference type="ARBA" id="ARBA00023163"/>
    </source>
</evidence>
<dbReference type="PROSITE" id="PS00718">
    <property type="entry name" value="SIGMA54_2"/>
    <property type="match status" value="1"/>
</dbReference>
<name>A0A3B0SDZ6_9ZZZZ</name>
<dbReference type="NCBIfam" id="NF004596">
    <property type="entry name" value="PRK05932.1-3"/>
    <property type="match status" value="1"/>
</dbReference>
<keyword evidence="4" id="KW-0548">Nucleotidyltransferase</keyword>
<dbReference type="GO" id="GO:0000428">
    <property type="term" value="C:DNA-directed RNA polymerase complex"/>
    <property type="evidence" value="ECO:0007669"/>
    <property type="project" value="UniProtKB-KW"/>
</dbReference>
<evidence type="ECO:0000256" key="6">
    <source>
        <dbReference type="ARBA" id="ARBA00023082"/>
    </source>
</evidence>
<feature type="domain" description="RNA polymerase sigma factor 54 DNA-binding" evidence="10">
    <location>
        <begin position="321"/>
        <end position="479"/>
    </location>
</feature>
<evidence type="ECO:0000256" key="1">
    <source>
        <dbReference type="ARBA" id="ARBA00008798"/>
    </source>
</evidence>
<feature type="compositionally biased region" description="Basic and acidic residues" evidence="9">
    <location>
        <begin position="68"/>
        <end position="77"/>
    </location>
</feature>
<keyword evidence="2" id="KW-0240">DNA-directed RNA polymerase</keyword>
<evidence type="ECO:0000256" key="9">
    <source>
        <dbReference type="SAM" id="MobiDB-lite"/>
    </source>
</evidence>
<dbReference type="PANTHER" id="PTHR32248:SF4">
    <property type="entry name" value="RNA POLYMERASE SIGMA-54 FACTOR"/>
    <property type="match status" value="1"/>
</dbReference>
<evidence type="ECO:0000256" key="4">
    <source>
        <dbReference type="ARBA" id="ARBA00022695"/>
    </source>
</evidence>
<sequence>MTPQLQQAIKLLQLSNLELSEFVAEQLEENPFLEADETPADAPAERRGEKEEEKQQTTTGEVDLTDEGAQREARESLDTEYEDIDPGGSGSDTAASDYRTNDWASAGAGRAPGDDRQFDATLSKEISLADHLTEQLQVATRDPIQLFVGAYLIDLIDEAGYLPEALDAIAERLGADLPDVEATHALITTFEPSGVGARDLKECLTLQLKEADRCDPAMRAFVENLELLAKGDLKGLMKATQADEEDVREMIAEVRALTPKPGYAYGGGAVQAIEPDVFIRQAADGGWKVELNNDTLPRVLVNQRYYAEVSAASSDEKDKTFVVDQFASANWLAKSLDQRARTILKVSSEIVRQQDEFFVRGVKHLRPLNLKNVADAIEMHESTVSRVTSNKYMATPRGLFELKYFFTAAIASSSGGDSHSAEAVRHRIRELVDAETSSAILSDDKIVELLQTEGVAIARRTVAKYRETLNIPSSVQRRRAILQSAI</sequence>
<feature type="region of interest" description="Disordered" evidence="9">
    <location>
        <begin position="28"/>
        <end position="98"/>
    </location>
</feature>
<feature type="domain" description="RNA polymerase sigma factor 54 core-binding" evidence="11">
    <location>
        <begin position="118"/>
        <end position="305"/>
    </location>
</feature>
<dbReference type="GO" id="GO:0001216">
    <property type="term" value="F:DNA-binding transcription activator activity"/>
    <property type="evidence" value="ECO:0007669"/>
    <property type="project" value="InterPro"/>
</dbReference>
<organism evidence="12">
    <name type="scientific">hydrothermal vent metagenome</name>
    <dbReference type="NCBI Taxonomy" id="652676"/>
    <lineage>
        <taxon>unclassified sequences</taxon>
        <taxon>metagenomes</taxon>
        <taxon>ecological metagenomes</taxon>
    </lineage>
</organism>
<evidence type="ECO:0000256" key="5">
    <source>
        <dbReference type="ARBA" id="ARBA00023015"/>
    </source>
</evidence>
<keyword evidence="3" id="KW-0808">Transferase</keyword>
<dbReference type="InterPro" id="IPR038709">
    <property type="entry name" value="RpoN_core-bd_sf"/>
</dbReference>
<dbReference type="EMBL" id="UOEH01000367">
    <property type="protein sequence ID" value="VAW02530.1"/>
    <property type="molecule type" value="Genomic_DNA"/>
</dbReference>
<dbReference type="PROSITE" id="PS00717">
    <property type="entry name" value="SIGMA54_1"/>
    <property type="match status" value="1"/>
</dbReference>
<dbReference type="InterPro" id="IPR007046">
    <property type="entry name" value="RNA_pol_sigma_54_core-bd"/>
</dbReference>
<proteinExistence type="inferred from homology"/>
<dbReference type="AlphaFoldDB" id="A0A3B0SDZ6"/>
<dbReference type="Gene3D" id="1.10.10.1330">
    <property type="entry name" value="RNA polymerase sigma-54 factor, core-binding domain"/>
    <property type="match status" value="1"/>
</dbReference>
<dbReference type="GO" id="GO:0016779">
    <property type="term" value="F:nucleotidyltransferase activity"/>
    <property type="evidence" value="ECO:0007669"/>
    <property type="project" value="UniProtKB-KW"/>
</dbReference>
<keyword evidence="6" id="KW-0731">Sigma factor</keyword>
<dbReference type="GO" id="GO:0003677">
    <property type="term" value="F:DNA binding"/>
    <property type="evidence" value="ECO:0007669"/>
    <property type="project" value="UniProtKB-KW"/>
</dbReference>
<dbReference type="PANTHER" id="PTHR32248">
    <property type="entry name" value="RNA POLYMERASE SIGMA-54 FACTOR"/>
    <property type="match status" value="1"/>
</dbReference>
<evidence type="ECO:0000313" key="12">
    <source>
        <dbReference type="EMBL" id="VAW02530.1"/>
    </source>
</evidence>
<evidence type="ECO:0000256" key="3">
    <source>
        <dbReference type="ARBA" id="ARBA00022679"/>
    </source>
</evidence>